<dbReference type="EMBL" id="FOTB01000002">
    <property type="protein sequence ID" value="SFK70578.1"/>
    <property type="molecule type" value="Genomic_DNA"/>
</dbReference>
<dbReference type="AlphaFoldDB" id="A0A0F7HNX7"/>
<protein>
    <recommendedName>
        <fullName evidence="2">YdbS-like PH domain-containing protein</fullName>
    </recommendedName>
</protein>
<dbReference type="Proteomes" id="UP000183090">
    <property type="component" value="Unassembled WGS sequence"/>
</dbReference>
<evidence type="ECO:0000313" key="3">
    <source>
        <dbReference type="EMBL" id="AKG74769.1"/>
    </source>
</evidence>
<dbReference type="RefSeq" id="WP_046790948.1">
    <property type="nucleotide sequence ID" value="NZ_CP011366.1"/>
</dbReference>
<evidence type="ECO:0000256" key="1">
    <source>
        <dbReference type="SAM" id="Phobius"/>
    </source>
</evidence>
<dbReference type="PANTHER" id="PTHR34473:SF2">
    <property type="entry name" value="UPF0699 TRANSMEMBRANE PROTEIN YDBT"/>
    <property type="match status" value="1"/>
</dbReference>
<reference evidence="5" key="2">
    <citation type="submission" date="2015-04" db="EMBL/GenBank/DDBJ databases">
        <title>Complete genome sequence of Salinicoccus halodurans strain H3B36, isolated from the Qaidam basin of China.</title>
        <authorList>
            <person name="Ma Y."/>
            <person name="Jiang K."/>
            <person name="Xue Y."/>
        </authorList>
    </citation>
    <scope>NUCLEOTIDE SEQUENCE [LARGE SCALE GENOMIC DNA]</scope>
    <source>
        <strain evidence="5">H3B36</strain>
    </source>
</reference>
<feature type="transmembrane region" description="Helical" evidence="1">
    <location>
        <begin position="20"/>
        <end position="37"/>
    </location>
</feature>
<proteinExistence type="predicted"/>
<evidence type="ECO:0000259" key="2">
    <source>
        <dbReference type="Pfam" id="PF03703"/>
    </source>
</evidence>
<dbReference type="PANTHER" id="PTHR34473">
    <property type="entry name" value="UPF0699 TRANSMEMBRANE PROTEIN YDBS"/>
    <property type="match status" value="1"/>
</dbReference>
<evidence type="ECO:0000313" key="5">
    <source>
        <dbReference type="Proteomes" id="UP000034029"/>
    </source>
</evidence>
<evidence type="ECO:0000313" key="6">
    <source>
        <dbReference type="Proteomes" id="UP000183090"/>
    </source>
</evidence>
<keyword evidence="1" id="KW-0812">Transmembrane</keyword>
<feature type="domain" description="YdbS-like PH" evidence="2">
    <location>
        <begin position="67"/>
        <end position="140"/>
    </location>
</feature>
<feature type="transmembrane region" description="Helical" evidence="1">
    <location>
        <begin position="43"/>
        <end position="61"/>
    </location>
</feature>
<dbReference type="KEGG" id="shv:AAT16_11570"/>
<keyword evidence="1" id="KW-1133">Transmembrane helix</keyword>
<dbReference type="EMBL" id="CP011366">
    <property type="protein sequence ID" value="AKG74769.1"/>
    <property type="molecule type" value="Genomic_DNA"/>
</dbReference>
<organism evidence="4 6">
    <name type="scientific">Salinicoccus halodurans</name>
    <dbReference type="NCBI Taxonomy" id="407035"/>
    <lineage>
        <taxon>Bacteria</taxon>
        <taxon>Bacillati</taxon>
        <taxon>Bacillota</taxon>
        <taxon>Bacilli</taxon>
        <taxon>Bacillales</taxon>
        <taxon>Staphylococcaceae</taxon>
        <taxon>Salinicoccus</taxon>
    </lineage>
</organism>
<name>A0A0F7HNX7_9STAP</name>
<keyword evidence="1" id="KW-0472">Membrane</keyword>
<dbReference type="Proteomes" id="UP000034029">
    <property type="component" value="Chromosome"/>
</dbReference>
<reference evidence="4 6" key="3">
    <citation type="submission" date="2016-10" db="EMBL/GenBank/DDBJ databases">
        <authorList>
            <person name="Varghese N."/>
            <person name="Submissions S."/>
        </authorList>
    </citation>
    <scope>NUCLEOTIDE SEQUENCE [LARGE SCALE GENOMIC DNA]</scope>
    <source>
        <strain evidence="4 6">CGMCC 1.6501</strain>
    </source>
</reference>
<gene>
    <name evidence="3" type="ORF">AAT16_11570</name>
    <name evidence="4" type="ORF">SAMN05216235_1321</name>
</gene>
<dbReference type="InterPro" id="IPR005182">
    <property type="entry name" value="YdbS-like_PH"/>
</dbReference>
<accession>A0A0F7HNX7</accession>
<reference evidence="3 5" key="1">
    <citation type="journal article" date="2015" name="Int. J. Syst. Evol. Microbiol.">
        <title>Complete genome sequence of Salinicoccus halodurans H3B36, isolated from the Qaidam Basin in China.</title>
        <authorList>
            <person name="Jiang K."/>
            <person name="Xue Y."/>
            <person name="Ma Y."/>
        </authorList>
    </citation>
    <scope>NUCLEOTIDE SEQUENCE [LARGE SCALE GENOMIC DNA]</scope>
    <source>
        <strain evidence="3 5">H3B36</strain>
    </source>
</reference>
<keyword evidence="5" id="KW-1185">Reference proteome</keyword>
<evidence type="ECO:0000313" key="4">
    <source>
        <dbReference type="EMBL" id="SFK70578.1"/>
    </source>
</evidence>
<sequence>MNEIHKHAVHYLRERHFWRFLLWAAVAIGVSAAAVYFELPDWIYWAATGILILSFVAGGLIRPSVYYRVTRYELKEEVLIVRTGFFRISTKMIPIRRIQGAVLSTGPVSRRYNLANLTVKTASTVFLLPPLKMKEAQTLKLEIIDMVKGEHTDV</sequence>
<dbReference type="Pfam" id="PF03703">
    <property type="entry name" value="bPH_2"/>
    <property type="match status" value="1"/>
</dbReference>
<dbReference type="OrthoDB" id="1750577at2"/>